<gene>
    <name evidence="2" type="ORF">H257_05017</name>
</gene>
<proteinExistence type="predicted"/>
<dbReference type="VEuPathDB" id="FungiDB:H257_05017"/>
<dbReference type="AlphaFoldDB" id="W4GSQ1"/>
<feature type="region of interest" description="Disordered" evidence="1">
    <location>
        <begin position="1"/>
        <end position="40"/>
    </location>
</feature>
<organism evidence="2">
    <name type="scientific">Aphanomyces astaci</name>
    <name type="common">Crayfish plague agent</name>
    <dbReference type="NCBI Taxonomy" id="112090"/>
    <lineage>
        <taxon>Eukaryota</taxon>
        <taxon>Sar</taxon>
        <taxon>Stramenopiles</taxon>
        <taxon>Oomycota</taxon>
        <taxon>Saprolegniomycetes</taxon>
        <taxon>Saprolegniales</taxon>
        <taxon>Verrucalvaceae</taxon>
        <taxon>Aphanomyces</taxon>
    </lineage>
</organism>
<evidence type="ECO:0008006" key="3">
    <source>
        <dbReference type="Google" id="ProtNLM"/>
    </source>
</evidence>
<dbReference type="CDD" id="cd00821">
    <property type="entry name" value="PH"/>
    <property type="match status" value="1"/>
</dbReference>
<dbReference type="SUPFAM" id="SSF50729">
    <property type="entry name" value="PH domain-like"/>
    <property type="match status" value="1"/>
</dbReference>
<name>W4GSQ1_APHAT</name>
<accession>W4GSQ1</accession>
<dbReference type="EMBL" id="KI913122">
    <property type="protein sequence ID" value="ETV82361.1"/>
    <property type="molecule type" value="Genomic_DNA"/>
</dbReference>
<evidence type="ECO:0000313" key="2">
    <source>
        <dbReference type="EMBL" id="ETV82361.1"/>
    </source>
</evidence>
<dbReference type="RefSeq" id="XP_009828030.1">
    <property type="nucleotide sequence ID" value="XM_009829728.1"/>
</dbReference>
<evidence type="ECO:0000256" key="1">
    <source>
        <dbReference type="SAM" id="MobiDB-lite"/>
    </source>
</evidence>
<protein>
    <recommendedName>
        <fullName evidence="3">PH domain-containing protein</fullName>
    </recommendedName>
</protein>
<sequence length="250" mass="27427">MPGVIAEATASSREPPVAPSSNALSEEGPLRSSSPRRQLKSIVRRDKQPGSVVDSLKSLLFKPKRRHSVQFTVTQTYMLPPQVATPSSDLYYSKSELQDLHREDAAPVDVPEGTVRVQGFLTVLVPHPLWKPSTASRTTYYVTLKAHTLFLHRSPKFAHINQPQYTLDVTNAIDMSGNKYTTPLSIPSIIQELSSVHDTAATAFAVVDVHGHHAVFTTESAKVKTLWVTALVVAPARQGSPTRLSKQRSS</sequence>
<reference evidence="2" key="1">
    <citation type="submission" date="2013-12" db="EMBL/GenBank/DDBJ databases">
        <title>The Genome Sequence of Aphanomyces astaci APO3.</title>
        <authorList>
            <consortium name="The Broad Institute Genomics Platform"/>
            <person name="Russ C."/>
            <person name="Tyler B."/>
            <person name="van West P."/>
            <person name="Dieguez-Uribeondo J."/>
            <person name="Young S.K."/>
            <person name="Zeng Q."/>
            <person name="Gargeya S."/>
            <person name="Fitzgerald M."/>
            <person name="Abouelleil A."/>
            <person name="Alvarado L."/>
            <person name="Chapman S.B."/>
            <person name="Gainer-Dewar J."/>
            <person name="Goldberg J."/>
            <person name="Griggs A."/>
            <person name="Gujja S."/>
            <person name="Hansen M."/>
            <person name="Howarth C."/>
            <person name="Imamovic A."/>
            <person name="Ireland A."/>
            <person name="Larimer J."/>
            <person name="McCowan C."/>
            <person name="Murphy C."/>
            <person name="Pearson M."/>
            <person name="Poon T.W."/>
            <person name="Priest M."/>
            <person name="Roberts A."/>
            <person name="Saif S."/>
            <person name="Shea T."/>
            <person name="Sykes S."/>
            <person name="Wortman J."/>
            <person name="Nusbaum C."/>
            <person name="Birren B."/>
        </authorList>
    </citation>
    <scope>NUCLEOTIDE SEQUENCE [LARGE SCALE GENOMIC DNA]</scope>
    <source>
        <strain evidence="2">APO3</strain>
    </source>
</reference>
<dbReference type="GeneID" id="20807013"/>
<dbReference type="OrthoDB" id="70163at2759"/>